<organism evidence="2 3">
    <name type="scientific">Pseudorhodoplanes sinuspersici</name>
    <dbReference type="NCBI Taxonomy" id="1235591"/>
    <lineage>
        <taxon>Bacteria</taxon>
        <taxon>Pseudomonadati</taxon>
        <taxon>Pseudomonadota</taxon>
        <taxon>Alphaproteobacteria</taxon>
        <taxon>Hyphomicrobiales</taxon>
        <taxon>Pseudorhodoplanes</taxon>
    </lineage>
</organism>
<dbReference type="KEGG" id="psin:CAK95_28410"/>
<dbReference type="PANTHER" id="PTHR40275">
    <property type="entry name" value="SSL7038 PROTEIN"/>
    <property type="match status" value="1"/>
</dbReference>
<dbReference type="STRING" id="1235591.CAK95_28410"/>
<dbReference type="EMBL" id="CP021112">
    <property type="protein sequence ID" value="ARQ02595.1"/>
    <property type="molecule type" value="Genomic_DNA"/>
</dbReference>
<accession>A0A1W7A0N9</accession>
<dbReference type="Proteomes" id="UP000194137">
    <property type="component" value="Chromosome"/>
</dbReference>
<protein>
    <submittedName>
        <fullName evidence="2">Putative addiction module antidote protein</fullName>
    </submittedName>
</protein>
<sequence>MALKTYPWDPVDELTSEKEIQAYLAAALEDGDPALVVAVIGDIARARGMGKVAKDVGVSREALYKSLSPSGNPGFITMMKVAEAVGLKFTVQPAKRRRRSTPALRAKKTTAPKRRRLKAG</sequence>
<reference evidence="2 3" key="1">
    <citation type="submission" date="2017-05" db="EMBL/GenBank/DDBJ databases">
        <title>Full genome sequence of Pseudorhodoplanes sinuspersici.</title>
        <authorList>
            <person name="Dastgheib S.M.M."/>
            <person name="Shavandi M."/>
            <person name="Tirandaz H."/>
        </authorList>
    </citation>
    <scope>NUCLEOTIDE SEQUENCE [LARGE SCALE GENOMIC DNA]</scope>
    <source>
        <strain evidence="2 3">RIPI110</strain>
    </source>
</reference>
<evidence type="ECO:0000256" key="1">
    <source>
        <dbReference type="SAM" id="MobiDB-lite"/>
    </source>
</evidence>
<gene>
    <name evidence="2" type="ORF">CAK95_28410</name>
</gene>
<dbReference type="RefSeq" id="WP_086091025.1">
    <property type="nucleotide sequence ID" value="NZ_CP021112.1"/>
</dbReference>
<dbReference type="GO" id="GO:0003677">
    <property type="term" value="F:DNA binding"/>
    <property type="evidence" value="ECO:0007669"/>
    <property type="project" value="InterPro"/>
</dbReference>
<dbReference type="NCBIfam" id="TIGR02684">
    <property type="entry name" value="dnstrm_HI1420"/>
    <property type="match status" value="1"/>
</dbReference>
<evidence type="ECO:0000313" key="3">
    <source>
        <dbReference type="Proteomes" id="UP000194137"/>
    </source>
</evidence>
<dbReference type="SUPFAM" id="SSF47413">
    <property type="entry name" value="lambda repressor-like DNA-binding domains"/>
    <property type="match status" value="1"/>
</dbReference>
<name>A0A1W7A0N9_9HYPH</name>
<dbReference type="AlphaFoldDB" id="A0A1W7A0N9"/>
<dbReference type="InterPro" id="IPR014057">
    <property type="entry name" value="HI1420"/>
</dbReference>
<evidence type="ECO:0000313" key="2">
    <source>
        <dbReference type="EMBL" id="ARQ02595.1"/>
    </source>
</evidence>
<feature type="region of interest" description="Disordered" evidence="1">
    <location>
        <begin position="92"/>
        <end position="120"/>
    </location>
</feature>
<proteinExistence type="predicted"/>
<dbReference type="OrthoDB" id="9798416at2"/>
<dbReference type="InterPro" id="IPR010982">
    <property type="entry name" value="Lambda_DNA-bd_dom_sf"/>
</dbReference>
<dbReference type="PANTHER" id="PTHR40275:SF1">
    <property type="entry name" value="SSL7038 PROTEIN"/>
    <property type="match status" value="1"/>
</dbReference>
<feature type="compositionally biased region" description="Basic residues" evidence="1">
    <location>
        <begin position="94"/>
        <end position="120"/>
    </location>
</feature>
<keyword evidence="3" id="KW-1185">Reference proteome</keyword>
<dbReference type="Pfam" id="PF21716">
    <property type="entry name" value="dnstrm_HI1420"/>
    <property type="match status" value="1"/>
</dbReference>